<evidence type="ECO:0000313" key="4">
    <source>
        <dbReference type="Proteomes" id="UP000186705"/>
    </source>
</evidence>
<evidence type="ECO:0000259" key="2">
    <source>
        <dbReference type="Pfam" id="PF13007"/>
    </source>
</evidence>
<protein>
    <recommendedName>
        <fullName evidence="2">Transposase TnpC homeodomain domain-containing protein</fullName>
    </recommendedName>
</protein>
<gene>
    <name evidence="3" type="ORF">BO225_00250</name>
</gene>
<keyword evidence="1" id="KW-0175">Coiled coil</keyword>
<dbReference type="AlphaFoldDB" id="A0A1U7NQT6"/>
<keyword evidence="4" id="KW-1185">Reference proteome</keyword>
<evidence type="ECO:0000256" key="1">
    <source>
        <dbReference type="SAM" id="Coils"/>
    </source>
</evidence>
<feature type="coiled-coil region" evidence="1">
    <location>
        <begin position="13"/>
        <end position="50"/>
    </location>
</feature>
<evidence type="ECO:0000313" key="3">
    <source>
        <dbReference type="EMBL" id="OLU47995.1"/>
    </source>
</evidence>
<organism evidence="3 4">
    <name type="scientific">Dubosiella newyorkensis</name>
    <dbReference type="NCBI Taxonomy" id="1862672"/>
    <lineage>
        <taxon>Bacteria</taxon>
        <taxon>Bacillati</taxon>
        <taxon>Bacillota</taxon>
        <taxon>Erysipelotrichia</taxon>
        <taxon>Erysipelotrichales</taxon>
        <taxon>Erysipelotrichaceae</taxon>
        <taxon>Dubosiella</taxon>
    </lineage>
</organism>
<dbReference type="InterPro" id="IPR024463">
    <property type="entry name" value="Transposase_TnpC_homeodom"/>
</dbReference>
<dbReference type="Pfam" id="PF13007">
    <property type="entry name" value="LZ_Tnp_IS66"/>
    <property type="match status" value="1"/>
</dbReference>
<dbReference type="EMBL" id="MPKA01000018">
    <property type="protein sequence ID" value="OLU47995.1"/>
    <property type="molecule type" value="Genomic_DNA"/>
</dbReference>
<reference evidence="3 4" key="1">
    <citation type="submission" date="2016-11" db="EMBL/GenBank/DDBJ databases">
        <title>Description of two novel members of the family Erysipelotrichaceae: Ileibacterium lipovorans gen. nov., sp. nov. and Dubosiella newyorkensis, gen. nov., sp. nov.</title>
        <authorList>
            <person name="Cox L.M."/>
            <person name="Sohn J."/>
            <person name="Tyrrell K.L."/>
            <person name="Citron D.M."/>
            <person name="Lawson P.A."/>
            <person name="Patel N.B."/>
            <person name="Iizumi T."/>
            <person name="Perez-Perez G.I."/>
            <person name="Goldstein E.J."/>
            <person name="Blaser M.J."/>
        </authorList>
    </citation>
    <scope>NUCLEOTIDE SEQUENCE [LARGE SCALE GENOMIC DNA]</scope>
    <source>
        <strain evidence="3 4">NYU-BL-A4</strain>
    </source>
</reference>
<sequence>MEKEKQTTVEVDKEQLEKMIKAIEDLTVRIEELNKTIKHKDAIIEKLQRMLFGKKSEKARHAEMMANMPTLFDLEYPEESPSSARALQNIQYSRKKRCWNKDDLGDVERTKIVIEAAEEEKKCPWCGKEMEKIGEEKVRTRVIIEEPKIRIEEIGTMSSLRTT</sequence>
<dbReference type="RefSeq" id="WP_076340302.1">
    <property type="nucleotide sequence ID" value="NZ_JBGNFS010000005.1"/>
</dbReference>
<dbReference type="Proteomes" id="UP000186705">
    <property type="component" value="Unassembled WGS sequence"/>
</dbReference>
<proteinExistence type="predicted"/>
<accession>A0A1U7NQT6</accession>
<name>A0A1U7NQT6_9FIRM</name>
<comment type="caution">
    <text evidence="3">The sequence shown here is derived from an EMBL/GenBank/DDBJ whole genome shotgun (WGS) entry which is preliminary data.</text>
</comment>
<dbReference type="GeneID" id="78274386"/>
<feature type="domain" description="Transposase TnpC homeodomain" evidence="2">
    <location>
        <begin position="42"/>
        <end position="87"/>
    </location>
</feature>